<sequence length="404" mass="46027">MLLAKDIAILEPFKFLLLDNIRLIPENGYTSVVAHPPGLVIFIDSCFVKAHLGSLLPHNPQLPRTPCTRIPTRRMHENCDPKIEIDDLKSQLEAERKARAKAEHEITELKETFEKRRRLYYEERDDLLETIKCLEETVESTKKNNDSALLDKIRILENELANMKAERSALSVESPEPAESDPPALEAECKPNSFKKSENSVILTLGLHMLLGGQRQMNLDGIMSLFTEFYSDEDFDGDDKDAWKKYFVKVAACEMNGKMENISSVAERLLNNKHTQLYQDPVKGVLVEKSKFDEGEIKSVVKTLGLHMMNLDGIMSLFTEFYSEEVIDDDDAWKKYFVKVTACEMNGKMENISSAAERLLNNKHTQLFQDPVKGVFVEKSKFDEGEIKCLELICDAMCINFTAS</sequence>
<dbReference type="WBParaSite" id="Pan_g15397.t1">
    <property type="protein sequence ID" value="Pan_g15397.t1"/>
    <property type="gene ID" value="Pan_g15397"/>
</dbReference>
<accession>A0A7E4V2H0</accession>
<evidence type="ECO:0000313" key="3">
    <source>
        <dbReference type="WBParaSite" id="Pan_g15397.t1"/>
    </source>
</evidence>
<proteinExistence type="predicted"/>
<evidence type="ECO:0000313" key="2">
    <source>
        <dbReference type="Proteomes" id="UP000492821"/>
    </source>
</evidence>
<feature type="compositionally biased region" description="Low complexity" evidence="1">
    <location>
        <begin position="171"/>
        <end position="186"/>
    </location>
</feature>
<reference evidence="3" key="2">
    <citation type="submission" date="2020-10" db="UniProtKB">
        <authorList>
            <consortium name="WormBaseParasite"/>
        </authorList>
    </citation>
    <scope>IDENTIFICATION</scope>
</reference>
<organism evidence="2 3">
    <name type="scientific">Panagrellus redivivus</name>
    <name type="common">Microworm</name>
    <dbReference type="NCBI Taxonomy" id="6233"/>
    <lineage>
        <taxon>Eukaryota</taxon>
        <taxon>Metazoa</taxon>
        <taxon>Ecdysozoa</taxon>
        <taxon>Nematoda</taxon>
        <taxon>Chromadorea</taxon>
        <taxon>Rhabditida</taxon>
        <taxon>Tylenchina</taxon>
        <taxon>Panagrolaimomorpha</taxon>
        <taxon>Panagrolaimoidea</taxon>
        <taxon>Panagrolaimidae</taxon>
        <taxon>Panagrellus</taxon>
    </lineage>
</organism>
<dbReference type="AlphaFoldDB" id="A0A7E4V2H0"/>
<evidence type="ECO:0000256" key="1">
    <source>
        <dbReference type="SAM" id="MobiDB-lite"/>
    </source>
</evidence>
<keyword evidence="2" id="KW-1185">Reference proteome</keyword>
<feature type="region of interest" description="Disordered" evidence="1">
    <location>
        <begin position="167"/>
        <end position="186"/>
    </location>
</feature>
<protein>
    <submittedName>
        <fullName evidence="3">FRIGIDA-like protein</fullName>
    </submittedName>
</protein>
<dbReference type="Proteomes" id="UP000492821">
    <property type="component" value="Unassembled WGS sequence"/>
</dbReference>
<name>A0A7E4V2H0_PANRE</name>
<reference evidence="2" key="1">
    <citation type="journal article" date="2013" name="Genetics">
        <title>The draft genome and transcriptome of Panagrellus redivivus are shaped by the harsh demands of a free-living lifestyle.</title>
        <authorList>
            <person name="Srinivasan J."/>
            <person name="Dillman A.R."/>
            <person name="Macchietto M.G."/>
            <person name="Heikkinen L."/>
            <person name="Lakso M."/>
            <person name="Fracchia K.M."/>
            <person name="Antoshechkin I."/>
            <person name="Mortazavi A."/>
            <person name="Wong G."/>
            <person name="Sternberg P.W."/>
        </authorList>
    </citation>
    <scope>NUCLEOTIDE SEQUENCE [LARGE SCALE GENOMIC DNA]</scope>
    <source>
        <strain evidence="2">MT8872</strain>
    </source>
</reference>